<evidence type="ECO:0000313" key="1">
    <source>
        <dbReference type="EMBL" id="OEU16666.1"/>
    </source>
</evidence>
<dbReference type="InParanoid" id="A0A1E7FEV8"/>
<dbReference type="OrthoDB" id="515064at2759"/>
<name>A0A1E7FEV8_9STRA</name>
<dbReference type="InterPro" id="IPR006939">
    <property type="entry name" value="SNF5"/>
</dbReference>
<dbReference type="GO" id="GO:0006338">
    <property type="term" value="P:chromatin remodeling"/>
    <property type="evidence" value="ECO:0007669"/>
    <property type="project" value="InterPro"/>
</dbReference>
<proteinExistence type="predicted"/>
<gene>
    <name evidence="1" type="ORF">FRACYDRAFT_217991</name>
</gene>
<dbReference type="GO" id="GO:0000228">
    <property type="term" value="C:nuclear chromosome"/>
    <property type="evidence" value="ECO:0007669"/>
    <property type="project" value="InterPro"/>
</dbReference>
<dbReference type="KEGG" id="fcy:FRACYDRAFT_217991"/>
<accession>A0A1E7FEV8</accession>
<keyword evidence="2" id="KW-1185">Reference proteome</keyword>
<reference evidence="1 2" key="1">
    <citation type="submission" date="2016-09" db="EMBL/GenBank/DDBJ databases">
        <title>Extensive genetic diversity and differential bi-allelic expression allows diatom success in the polar Southern Ocean.</title>
        <authorList>
            <consortium name="DOE Joint Genome Institute"/>
            <person name="Mock T."/>
            <person name="Otillar R.P."/>
            <person name="Strauss J."/>
            <person name="Dupont C."/>
            <person name="Frickenhaus S."/>
            <person name="Maumus F."/>
            <person name="Mcmullan M."/>
            <person name="Sanges R."/>
            <person name="Schmutz J."/>
            <person name="Toseland A."/>
            <person name="Valas R."/>
            <person name="Veluchamy A."/>
            <person name="Ward B.J."/>
            <person name="Allen A."/>
            <person name="Barry K."/>
            <person name="Falciatore A."/>
            <person name="Ferrante M."/>
            <person name="Fortunato A.E."/>
            <person name="Gloeckner G."/>
            <person name="Gruber A."/>
            <person name="Hipkin R."/>
            <person name="Janech M."/>
            <person name="Kroth P."/>
            <person name="Leese F."/>
            <person name="Lindquist E."/>
            <person name="Lyon B.R."/>
            <person name="Martin J."/>
            <person name="Mayer C."/>
            <person name="Parker M."/>
            <person name="Quesneville H."/>
            <person name="Raymond J."/>
            <person name="Uhlig C."/>
            <person name="Valentin K.U."/>
            <person name="Worden A.Z."/>
            <person name="Armbrust E.V."/>
            <person name="Bowler C."/>
            <person name="Green B."/>
            <person name="Moulton V."/>
            <person name="Van Oosterhout C."/>
            <person name="Grigoriev I."/>
        </authorList>
    </citation>
    <scope>NUCLEOTIDE SEQUENCE [LARGE SCALE GENOMIC DNA]</scope>
    <source>
        <strain evidence="1 2">CCMP1102</strain>
    </source>
</reference>
<dbReference type="AlphaFoldDB" id="A0A1E7FEV8"/>
<evidence type="ECO:0000313" key="2">
    <source>
        <dbReference type="Proteomes" id="UP000095751"/>
    </source>
</evidence>
<evidence type="ECO:0008006" key="3">
    <source>
        <dbReference type="Google" id="ProtNLM"/>
    </source>
</evidence>
<sequence length="233" mass="26237">MTGNALIPVRVDFVTEDKSIRIVDTLLFDHTCFPISLYQPLYASVEENVTEIAHTIISDNEVQGMGRTVRHFTSRVDFWSKQLQKGVEDQLRPQLWKIATMNNNNNNDNDNDNNMIIPKHDKIPVPISIRLIIDRVVIHEDILWDPNGIVTPFEFAEDMSNELNLPDEATVGIAITILEQLYGLPIDQTQDPTLVADNTTTLTIKPSSTGAWMTDSKEATNTTAQVVAQHRSI</sequence>
<organism evidence="1 2">
    <name type="scientific">Fragilariopsis cylindrus CCMP1102</name>
    <dbReference type="NCBI Taxonomy" id="635003"/>
    <lineage>
        <taxon>Eukaryota</taxon>
        <taxon>Sar</taxon>
        <taxon>Stramenopiles</taxon>
        <taxon>Ochrophyta</taxon>
        <taxon>Bacillariophyta</taxon>
        <taxon>Bacillariophyceae</taxon>
        <taxon>Bacillariophycidae</taxon>
        <taxon>Bacillariales</taxon>
        <taxon>Bacillariaceae</taxon>
        <taxon>Fragilariopsis</taxon>
    </lineage>
</organism>
<dbReference type="Pfam" id="PF04855">
    <property type="entry name" value="SNF5"/>
    <property type="match status" value="1"/>
</dbReference>
<protein>
    <recommendedName>
        <fullName evidence="3">SNF5-domain-containing protein</fullName>
    </recommendedName>
</protein>
<dbReference type="EMBL" id="KV784358">
    <property type="protein sequence ID" value="OEU16666.1"/>
    <property type="molecule type" value="Genomic_DNA"/>
</dbReference>
<dbReference type="Proteomes" id="UP000095751">
    <property type="component" value="Unassembled WGS sequence"/>
</dbReference>